<gene>
    <name evidence="2" type="ORF">SAMN04488556_1868</name>
</gene>
<dbReference type="InterPro" id="IPR036086">
    <property type="entry name" value="ParB/Sulfiredoxin_sf"/>
</dbReference>
<feature type="region of interest" description="Disordered" evidence="1">
    <location>
        <begin position="175"/>
        <end position="228"/>
    </location>
</feature>
<evidence type="ECO:0000313" key="2">
    <source>
        <dbReference type="EMBL" id="SFS65333.1"/>
    </source>
</evidence>
<feature type="compositionally biased region" description="Acidic residues" evidence="1">
    <location>
        <begin position="179"/>
        <end position="193"/>
    </location>
</feature>
<sequence>MSNGHNPFNDRLDWTFQGSRCVVHGENEKVYEGYVEMVHHNRGSVIMHNCRELTEGQKVGSVFVRIVDEIIQLESHKEIQELNPERVANSPHYEAKIIPRDYHMRLAYRNGYTGSFPVARKLEKDHPRFDPSQQYELVNGHKRVAAMKRVGLQKHPFEVIQCTDEEAKELYELAHRDQDSEDSEDDSTDEMLEEGLSSSRTTQGVRRPTATTGQRIQPREHMIDRQSS</sequence>
<feature type="compositionally biased region" description="Basic and acidic residues" evidence="1">
    <location>
        <begin position="217"/>
        <end position="228"/>
    </location>
</feature>
<dbReference type="Proteomes" id="UP000199199">
    <property type="component" value="Unassembled WGS sequence"/>
</dbReference>
<organism evidence="2 3">
    <name type="scientific">Halostagnicola kamekurae</name>
    <dbReference type="NCBI Taxonomy" id="619731"/>
    <lineage>
        <taxon>Archaea</taxon>
        <taxon>Methanobacteriati</taxon>
        <taxon>Methanobacteriota</taxon>
        <taxon>Stenosarchaea group</taxon>
        <taxon>Halobacteria</taxon>
        <taxon>Halobacteriales</taxon>
        <taxon>Natrialbaceae</taxon>
        <taxon>Halostagnicola</taxon>
    </lineage>
</organism>
<dbReference type="Gene3D" id="3.90.1530.10">
    <property type="entry name" value="Conserved hypothetical protein from pyrococcus furiosus pfu- 392566-001, ParB domain"/>
    <property type="match status" value="1"/>
</dbReference>
<proteinExistence type="predicted"/>
<reference evidence="3" key="1">
    <citation type="submission" date="2016-10" db="EMBL/GenBank/DDBJ databases">
        <authorList>
            <person name="Varghese N."/>
            <person name="Submissions S."/>
        </authorList>
    </citation>
    <scope>NUCLEOTIDE SEQUENCE [LARGE SCALE GENOMIC DNA]</scope>
    <source>
        <strain evidence="3">DSM 22427</strain>
    </source>
</reference>
<name>A0A1I6RKN0_9EURY</name>
<accession>A0A1I6RKN0</accession>
<dbReference type="AlphaFoldDB" id="A0A1I6RKN0"/>
<keyword evidence="3" id="KW-1185">Reference proteome</keyword>
<evidence type="ECO:0000313" key="3">
    <source>
        <dbReference type="Proteomes" id="UP000199199"/>
    </source>
</evidence>
<protein>
    <submittedName>
        <fullName evidence="2">Chromosome partitioning protein, ParB family</fullName>
    </submittedName>
</protein>
<dbReference type="SUPFAM" id="SSF110849">
    <property type="entry name" value="ParB/Sulfiredoxin"/>
    <property type="match status" value="1"/>
</dbReference>
<feature type="compositionally biased region" description="Polar residues" evidence="1">
    <location>
        <begin position="196"/>
        <end position="215"/>
    </location>
</feature>
<evidence type="ECO:0000256" key="1">
    <source>
        <dbReference type="SAM" id="MobiDB-lite"/>
    </source>
</evidence>
<dbReference type="EMBL" id="FOZS01000002">
    <property type="protein sequence ID" value="SFS65333.1"/>
    <property type="molecule type" value="Genomic_DNA"/>
</dbReference>